<name>A0ABW2WE76_9ACTN</name>
<organism evidence="2 3">
    <name type="scientific">Streptomyces flavalbus</name>
    <dbReference type="NCBI Taxonomy" id="2665155"/>
    <lineage>
        <taxon>Bacteria</taxon>
        <taxon>Bacillati</taxon>
        <taxon>Actinomycetota</taxon>
        <taxon>Actinomycetes</taxon>
        <taxon>Kitasatosporales</taxon>
        <taxon>Streptomycetaceae</taxon>
        <taxon>Streptomyces</taxon>
    </lineage>
</organism>
<evidence type="ECO:0000256" key="1">
    <source>
        <dbReference type="SAM" id="MobiDB-lite"/>
    </source>
</evidence>
<gene>
    <name evidence="2" type="ORF">ACFQZ6_23065</name>
</gene>
<sequence length="65" mass="6706">MGDTPSDKESSEDWAKALGDLLTELSDADSGQQVTESMVSNADKARKGLRGKGGLLGGVLIPGIM</sequence>
<keyword evidence="3" id="KW-1185">Reference proteome</keyword>
<feature type="region of interest" description="Disordered" evidence="1">
    <location>
        <begin position="26"/>
        <end position="47"/>
    </location>
</feature>
<dbReference type="RefSeq" id="WP_381612031.1">
    <property type="nucleotide sequence ID" value="NZ_JBHTEB010000001.1"/>
</dbReference>
<proteinExistence type="predicted"/>
<evidence type="ECO:0008006" key="4">
    <source>
        <dbReference type="Google" id="ProtNLM"/>
    </source>
</evidence>
<feature type="compositionally biased region" description="Polar residues" evidence="1">
    <location>
        <begin position="29"/>
        <end position="40"/>
    </location>
</feature>
<dbReference type="Proteomes" id="UP001597023">
    <property type="component" value="Unassembled WGS sequence"/>
</dbReference>
<reference evidence="3" key="1">
    <citation type="journal article" date="2019" name="Int. J. Syst. Evol. Microbiol.">
        <title>The Global Catalogue of Microorganisms (GCM) 10K type strain sequencing project: providing services to taxonomists for standard genome sequencing and annotation.</title>
        <authorList>
            <consortium name="The Broad Institute Genomics Platform"/>
            <consortium name="The Broad Institute Genome Sequencing Center for Infectious Disease"/>
            <person name="Wu L."/>
            <person name="Ma J."/>
        </authorList>
    </citation>
    <scope>NUCLEOTIDE SEQUENCE [LARGE SCALE GENOMIC DNA]</scope>
    <source>
        <strain evidence="3">CGMCC 4.7400</strain>
    </source>
</reference>
<evidence type="ECO:0000313" key="2">
    <source>
        <dbReference type="EMBL" id="MFD0317044.1"/>
    </source>
</evidence>
<protein>
    <recommendedName>
        <fullName evidence="4">PH domain-containing protein</fullName>
    </recommendedName>
</protein>
<dbReference type="EMBL" id="JBHTEB010000001">
    <property type="protein sequence ID" value="MFD0317044.1"/>
    <property type="molecule type" value="Genomic_DNA"/>
</dbReference>
<comment type="caution">
    <text evidence="2">The sequence shown here is derived from an EMBL/GenBank/DDBJ whole genome shotgun (WGS) entry which is preliminary data.</text>
</comment>
<accession>A0ABW2WE76</accession>
<evidence type="ECO:0000313" key="3">
    <source>
        <dbReference type="Proteomes" id="UP001597023"/>
    </source>
</evidence>